<keyword evidence="2 3" id="KW-0040">ANK repeat</keyword>
<dbReference type="PROSITE" id="PS50088">
    <property type="entry name" value="ANK_REPEAT"/>
    <property type="match status" value="3"/>
</dbReference>
<dbReference type="InterPro" id="IPR002110">
    <property type="entry name" value="Ankyrin_rpt"/>
</dbReference>
<keyword evidence="1" id="KW-0677">Repeat</keyword>
<organism evidence="4 5">
    <name type="scientific">Mycena albidolilacea</name>
    <dbReference type="NCBI Taxonomy" id="1033008"/>
    <lineage>
        <taxon>Eukaryota</taxon>
        <taxon>Fungi</taxon>
        <taxon>Dikarya</taxon>
        <taxon>Basidiomycota</taxon>
        <taxon>Agaricomycotina</taxon>
        <taxon>Agaricomycetes</taxon>
        <taxon>Agaricomycetidae</taxon>
        <taxon>Agaricales</taxon>
        <taxon>Marasmiineae</taxon>
        <taxon>Mycenaceae</taxon>
        <taxon>Mycena</taxon>
    </lineage>
</organism>
<name>A0AAD7EG07_9AGAR</name>
<dbReference type="PANTHER" id="PTHR24126:SF14">
    <property type="entry name" value="ANK_REP_REGION DOMAIN-CONTAINING PROTEIN"/>
    <property type="match status" value="1"/>
</dbReference>
<dbReference type="PANTHER" id="PTHR24126">
    <property type="entry name" value="ANKYRIN REPEAT, PH AND SEC7 DOMAIN CONTAINING PROTEIN SECG-RELATED"/>
    <property type="match status" value="1"/>
</dbReference>
<dbReference type="PROSITE" id="PS50297">
    <property type="entry name" value="ANK_REP_REGION"/>
    <property type="match status" value="3"/>
</dbReference>
<dbReference type="Gene3D" id="1.25.40.20">
    <property type="entry name" value="Ankyrin repeat-containing domain"/>
    <property type="match status" value="2"/>
</dbReference>
<dbReference type="InterPro" id="IPR036770">
    <property type="entry name" value="Ankyrin_rpt-contain_sf"/>
</dbReference>
<evidence type="ECO:0000256" key="2">
    <source>
        <dbReference type="ARBA" id="ARBA00023043"/>
    </source>
</evidence>
<proteinExistence type="predicted"/>
<dbReference type="Proteomes" id="UP001218218">
    <property type="component" value="Unassembled WGS sequence"/>
</dbReference>
<gene>
    <name evidence="4" type="ORF">DFH08DRAFT_788477</name>
</gene>
<dbReference type="SUPFAM" id="SSF48403">
    <property type="entry name" value="Ankyrin repeat"/>
    <property type="match status" value="1"/>
</dbReference>
<keyword evidence="5" id="KW-1185">Reference proteome</keyword>
<evidence type="ECO:0000313" key="4">
    <source>
        <dbReference type="EMBL" id="KAJ7321863.1"/>
    </source>
</evidence>
<protein>
    <submittedName>
        <fullName evidence="4">Ankyrin repeat-containing domain protein</fullName>
    </submittedName>
</protein>
<comment type="caution">
    <text evidence="4">The sequence shown here is derived from an EMBL/GenBank/DDBJ whole genome shotgun (WGS) entry which is preliminary data.</text>
</comment>
<dbReference type="PRINTS" id="PR01415">
    <property type="entry name" value="ANKYRIN"/>
</dbReference>
<accession>A0AAD7EG07</accession>
<feature type="repeat" description="ANK" evidence="3">
    <location>
        <begin position="158"/>
        <end position="190"/>
    </location>
</feature>
<feature type="repeat" description="ANK" evidence="3">
    <location>
        <begin position="122"/>
        <end position="154"/>
    </location>
</feature>
<evidence type="ECO:0000256" key="3">
    <source>
        <dbReference type="PROSITE-ProRule" id="PRU00023"/>
    </source>
</evidence>
<sequence>MSQDYFAEFPPELILLLSPLLSVASLNALASTCRRLNEILQPGLESRLTPEMGETLLLWAAASKPHIVAKLLSPPHSIPPSPTSRWPFSKTPLHAAAKAGNLEIVRLLLDAGADPAAEWDQDEYQALHLAAENKDLEMMKLLLDHGAPIDAAFGCDGCSENALHYACSIAHMEMIQLLLDRGANLECRGHYGSALGFAVHRRNLDVIKLLLDEGADATVTVPLFILLDGGPPSPHKASLLYIAMGLRHPSSDRDRQRWLRQQRSPAKRWEGLPLSQGKKELMALLMAHGASKDGAMDTISRHLTALAKEAQHTEEEYLEVIAGMLKEAEDAVPTVRRLK</sequence>
<dbReference type="AlphaFoldDB" id="A0AAD7EG07"/>
<evidence type="ECO:0000256" key="1">
    <source>
        <dbReference type="ARBA" id="ARBA00022737"/>
    </source>
</evidence>
<reference evidence="4" key="1">
    <citation type="submission" date="2023-03" db="EMBL/GenBank/DDBJ databases">
        <title>Massive genome expansion in bonnet fungi (Mycena s.s.) driven by repeated elements and novel gene families across ecological guilds.</title>
        <authorList>
            <consortium name="Lawrence Berkeley National Laboratory"/>
            <person name="Harder C.B."/>
            <person name="Miyauchi S."/>
            <person name="Viragh M."/>
            <person name="Kuo A."/>
            <person name="Thoen E."/>
            <person name="Andreopoulos B."/>
            <person name="Lu D."/>
            <person name="Skrede I."/>
            <person name="Drula E."/>
            <person name="Henrissat B."/>
            <person name="Morin E."/>
            <person name="Kohler A."/>
            <person name="Barry K."/>
            <person name="LaButti K."/>
            <person name="Morin E."/>
            <person name="Salamov A."/>
            <person name="Lipzen A."/>
            <person name="Mereny Z."/>
            <person name="Hegedus B."/>
            <person name="Baldrian P."/>
            <person name="Stursova M."/>
            <person name="Weitz H."/>
            <person name="Taylor A."/>
            <person name="Grigoriev I.V."/>
            <person name="Nagy L.G."/>
            <person name="Martin F."/>
            <person name="Kauserud H."/>
        </authorList>
    </citation>
    <scope>NUCLEOTIDE SEQUENCE</scope>
    <source>
        <strain evidence="4">CBHHK002</strain>
    </source>
</reference>
<dbReference type="SMART" id="SM00248">
    <property type="entry name" value="ANK"/>
    <property type="match status" value="4"/>
</dbReference>
<feature type="repeat" description="ANK" evidence="3">
    <location>
        <begin position="88"/>
        <end position="120"/>
    </location>
</feature>
<dbReference type="Pfam" id="PF12796">
    <property type="entry name" value="Ank_2"/>
    <property type="match status" value="2"/>
</dbReference>
<evidence type="ECO:0000313" key="5">
    <source>
        <dbReference type="Proteomes" id="UP001218218"/>
    </source>
</evidence>
<dbReference type="EMBL" id="JARIHO010000049">
    <property type="protein sequence ID" value="KAJ7321863.1"/>
    <property type="molecule type" value="Genomic_DNA"/>
</dbReference>